<keyword evidence="1" id="KW-0732">Signal</keyword>
<dbReference type="AlphaFoldDB" id="A0A7S1Y7U9"/>
<evidence type="ECO:0000256" key="1">
    <source>
        <dbReference type="SAM" id="SignalP"/>
    </source>
</evidence>
<dbReference type="EMBL" id="HBGK01022013">
    <property type="protein sequence ID" value="CAD9282344.1"/>
    <property type="molecule type" value="Transcribed_RNA"/>
</dbReference>
<feature type="signal peptide" evidence="1">
    <location>
        <begin position="1"/>
        <end position="31"/>
    </location>
</feature>
<feature type="chain" id="PRO_5030705573" evidence="1">
    <location>
        <begin position="32"/>
        <end position="344"/>
    </location>
</feature>
<protein>
    <submittedName>
        <fullName evidence="2">Uncharacterized protein</fullName>
    </submittedName>
</protein>
<accession>A0A7S1Y7U9</accession>
<reference evidence="2" key="1">
    <citation type="submission" date="2021-01" db="EMBL/GenBank/DDBJ databases">
        <authorList>
            <person name="Corre E."/>
            <person name="Pelletier E."/>
            <person name="Niang G."/>
            <person name="Scheremetjew M."/>
            <person name="Finn R."/>
            <person name="Kale V."/>
            <person name="Holt S."/>
            <person name="Cochrane G."/>
            <person name="Meng A."/>
            <person name="Brown T."/>
            <person name="Cohen L."/>
        </authorList>
    </citation>
    <scope>NUCLEOTIDE SEQUENCE</scope>
    <source>
        <strain evidence="2">CCMP 410</strain>
    </source>
</reference>
<organism evidence="2">
    <name type="scientific">Grammatophora oceanica</name>
    <dbReference type="NCBI Taxonomy" id="210454"/>
    <lineage>
        <taxon>Eukaryota</taxon>
        <taxon>Sar</taxon>
        <taxon>Stramenopiles</taxon>
        <taxon>Ochrophyta</taxon>
        <taxon>Bacillariophyta</taxon>
        <taxon>Fragilariophyceae</taxon>
        <taxon>Fragilariophycidae</taxon>
        <taxon>Rhabdonematales</taxon>
        <taxon>Grammatophoraceae</taxon>
        <taxon>Grammatophora</taxon>
    </lineage>
</organism>
<gene>
    <name evidence="2" type="ORF">GOCE00092_LOCUS11255</name>
</gene>
<sequence length="344" mass="39172">MSAYGSSRQYMRIMNAFVLLILLTATPPVSISKAHSKPASKHERREYNLAWKAIRKSCVGRWSGSMGNVADDGSLIGFGEDGEMLNFRLHVKVGRDKGTWTVWNLKKKGDETVVPLTRIPISKQLKFGFPSQNIVLRTPGQISDALPRMAWEIGFWDSGVRRTAVMEYQKRQSRMSTVWVTKDTTVVQMKRKSRWSRFVGNDSDPTELQEILPEVQPLAERMSDFISSTSAEDWKVACSSVVIDVPSMRRRKTALDKATRLHVLESILQPGVEIHRRVLPNGLGILIPHRLNLKGSPTTMQAIFLSPLWTRFRQRRMRVVVVDYGLDGNIWIAKQVALHTFRRS</sequence>
<name>A0A7S1Y7U9_9STRA</name>
<proteinExistence type="predicted"/>
<evidence type="ECO:0000313" key="2">
    <source>
        <dbReference type="EMBL" id="CAD9282344.1"/>
    </source>
</evidence>